<keyword evidence="6 12" id="KW-0812">Transmembrane</keyword>
<organism evidence="14 15">
    <name type="scientific">Collimonas arenae</name>
    <dbReference type="NCBI Taxonomy" id="279058"/>
    <lineage>
        <taxon>Bacteria</taxon>
        <taxon>Pseudomonadati</taxon>
        <taxon>Pseudomonadota</taxon>
        <taxon>Betaproteobacteria</taxon>
        <taxon>Burkholderiales</taxon>
        <taxon>Oxalobacteraceae</taxon>
        <taxon>Collimonas</taxon>
    </lineage>
</organism>
<protein>
    <submittedName>
        <fullName evidence="14">Prokaryotic cytochrome b561 family protein</fullName>
    </submittedName>
</protein>
<feature type="transmembrane region" description="Helical" evidence="12">
    <location>
        <begin position="29"/>
        <end position="49"/>
    </location>
</feature>
<dbReference type="PRINTS" id="PR00161">
    <property type="entry name" value="NIHGNASECYTB"/>
</dbReference>
<dbReference type="SUPFAM" id="SSF81342">
    <property type="entry name" value="Transmembrane di-heme cytochromes"/>
    <property type="match status" value="1"/>
</dbReference>
<keyword evidence="9 12" id="KW-1133">Transmembrane helix</keyword>
<reference evidence="14 15" key="1">
    <citation type="submission" date="2015-11" db="EMBL/GenBank/DDBJ databases">
        <title>Exploring the genomic traits of fungus-feeding bacterial genus Collimonas.</title>
        <authorList>
            <person name="Song C."/>
            <person name="Schmidt R."/>
            <person name="de Jager V."/>
            <person name="Krzyzanowska D."/>
            <person name="Jongedijk E."/>
            <person name="Cankar K."/>
            <person name="Beekwilder J."/>
            <person name="van Veen A."/>
            <person name="de Boer W."/>
            <person name="van Veen J.A."/>
            <person name="Garbeva P."/>
        </authorList>
    </citation>
    <scope>NUCLEOTIDE SEQUENCE [LARGE SCALE GENOMIC DNA]</scope>
    <source>
        <strain evidence="14 15">Ter282</strain>
    </source>
</reference>
<feature type="transmembrane region" description="Helical" evidence="12">
    <location>
        <begin position="137"/>
        <end position="157"/>
    </location>
</feature>
<evidence type="ECO:0000256" key="5">
    <source>
        <dbReference type="ARBA" id="ARBA00022617"/>
    </source>
</evidence>
<dbReference type="InterPro" id="IPR011577">
    <property type="entry name" value="Cyt_b561_bac/Ni-Hgenase"/>
</dbReference>
<evidence type="ECO:0000256" key="7">
    <source>
        <dbReference type="ARBA" id="ARBA00022723"/>
    </source>
</evidence>
<keyword evidence="5" id="KW-0349">Heme</keyword>
<keyword evidence="10" id="KW-0408">Iron</keyword>
<dbReference type="InterPro" id="IPR051542">
    <property type="entry name" value="Hydrogenase_cytochrome"/>
</dbReference>
<feature type="domain" description="Cytochrome b561 bacterial/Ni-hydrogenase" evidence="13">
    <location>
        <begin position="23"/>
        <end position="210"/>
    </location>
</feature>
<keyword evidence="3" id="KW-0813">Transport</keyword>
<evidence type="ECO:0000256" key="1">
    <source>
        <dbReference type="ARBA" id="ARBA00004651"/>
    </source>
</evidence>
<evidence type="ECO:0000259" key="13">
    <source>
        <dbReference type="Pfam" id="PF01292"/>
    </source>
</evidence>
<comment type="subcellular location">
    <subcellularLocation>
        <location evidence="1">Cell membrane</location>
        <topology evidence="1">Multi-pass membrane protein</topology>
    </subcellularLocation>
</comment>
<dbReference type="AlphaFoldDB" id="A0A127PJS3"/>
<dbReference type="PANTHER" id="PTHR30485">
    <property type="entry name" value="NI/FE-HYDROGENASE 1 B-TYPE CYTOCHROME SUBUNIT"/>
    <property type="match status" value="1"/>
</dbReference>
<dbReference type="GO" id="GO:0005506">
    <property type="term" value="F:iron ion binding"/>
    <property type="evidence" value="ECO:0007669"/>
    <property type="project" value="InterPro"/>
</dbReference>
<dbReference type="EMBL" id="CP013235">
    <property type="protein sequence ID" value="AMP07937.1"/>
    <property type="molecule type" value="Genomic_DNA"/>
</dbReference>
<keyword evidence="15" id="KW-1185">Reference proteome</keyword>
<keyword evidence="7" id="KW-0479">Metal-binding</keyword>
<proteinExistence type="inferred from homology"/>
<dbReference type="GO" id="GO:0009055">
    <property type="term" value="F:electron transfer activity"/>
    <property type="evidence" value="ECO:0007669"/>
    <property type="project" value="InterPro"/>
</dbReference>
<dbReference type="Proteomes" id="UP000071778">
    <property type="component" value="Chromosome"/>
</dbReference>
<dbReference type="GO" id="GO:0022904">
    <property type="term" value="P:respiratory electron transport chain"/>
    <property type="evidence" value="ECO:0007669"/>
    <property type="project" value="InterPro"/>
</dbReference>
<evidence type="ECO:0000256" key="11">
    <source>
        <dbReference type="ARBA" id="ARBA00023136"/>
    </source>
</evidence>
<sequence>MTTAETLPQQNRASPAARRRIIHPLPVRATHWINAFAMVCMVMSGWEIYNASPLFGFSFPKWATLGGWLGGAIAWHFAAMWLLVVNGLIYFFYGLARGHFRRHFLPLRGADLMRDARQALTFKLPHQAGVYNAVQRLMYIGVLLLGVLVVASGLSIWKPVQLDVLVDLFGGYDVARRVHFVAMAGIVAFVVVHLALVLIVPSTLWPMLTGRAPKYKVAQESQP</sequence>
<evidence type="ECO:0000256" key="8">
    <source>
        <dbReference type="ARBA" id="ARBA00022982"/>
    </source>
</evidence>
<dbReference type="GO" id="GO:0005886">
    <property type="term" value="C:plasma membrane"/>
    <property type="evidence" value="ECO:0007669"/>
    <property type="project" value="UniProtKB-SubCell"/>
</dbReference>
<dbReference type="RefSeq" id="WP_061531867.1">
    <property type="nucleotide sequence ID" value="NZ_CP013233.1"/>
</dbReference>
<evidence type="ECO:0000256" key="4">
    <source>
        <dbReference type="ARBA" id="ARBA00022475"/>
    </source>
</evidence>
<dbReference type="PATRIC" id="fig|279058.17.peg.128"/>
<evidence type="ECO:0000313" key="15">
    <source>
        <dbReference type="Proteomes" id="UP000071778"/>
    </source>
</evidence>
<dbReference type="InterPro" id="IPR000516">
    <property type="entry name" value="Ni-dep_Hydgase_cyt-B"/>
</dbReference>
<keyword evidence="4" id="KW-1003">Cell membrane</keyword>
<evidence type="ECO:0000256" key="12">
    <source>
        <dbReference type="SAM" id="Phobius"/>
    </source>
</evidence>
<evidence type="ECO:0000256" key="10">
    <source>
        <dbReference type="ARBA" id="ARBA00023004"/>
    </source>
</evidence>
<name>A0A127PJS3_9BURK</name>
<dbReference type="GO" id="GO:0020037">
    <property type="term" value="F:heme binding"/>
    <property type="evidence" value="ECO:0007669"/>
    <property type="project" value="TreeGrafter"/>
</dbReference>
<feature type="transmembrane region" description="Helical" evidence="12">
    <location>
        <begin position="69"/>
        <end position="93"/>
    </location>
</feature>
<keyword evidence="8" id="KW-0249">Electron transport</keyword>
<accession>A0A127PJS3</accession>
<dbReference type="Gene3D" id="1.20.950.20">
    <property type="entry name" value="Transmembrane di-heme cytochromes, Chain C"/>
    <property type="match status" value="1"/>
</dbReference>
<keyword evidence="11 12" id="KW-0472">Membrane</keyword>
<gene>
    <name evidence="14" type="ORF">CAter282_0113</name>
</gene>
<dbReference type="InterPro" id="IPR016174">
    <property type="entry name" value="Di-haem_cyt_TM"/>
</dbReference>
<evidence type="ECO:0000256" key="3">
    <source>
        <dbReference type="ARBA" id="ARBA00022448"/>
    </source>
</evidence>
<evidence type="ECO:0000313" key="14">
    <source>
        <dbReference type="EMBL" id="AMP07937.1"/>
    </source>
</evidence>
<dbReference type="OrthoDB" id="197262at2"/>
<evidence type="ECO:0000256" key="6">
    <source>
        <dbReference type="ARBA" id="ARBA00022692"/>
    </source>
</evidence>
<feature type="transmembrane region" description="Helical" evidence="12">
    <location>
        <begin position="177"/>
        <end position="200"/>
    </location>
</feature>
<evidence type="ECO:0000256" key="9">
    <source>
        <dbReference type="ARBA" id="ARBA00022989"/>
    </source>
</evidence>
<dbReference type="Pfam" id="PF01292">
    <property type="entry name" value="Ni_hydr_CYTB"/>
    <property type="match status" value="1"/>
</dbReference>
<evidence type="ECO:0000256" key="2">
    <source>
        <dbReference type="ARBA" id="ARBA00008622"/>
    </source>
</evidence>
<dbReference type="PANTHER" id="PTHR30485:SF1">
    <property type="entry name" value="CYTOCHROME YDHU-RELATED"/>
    <property type="match status" value="1"/>
</dbReference>
<comment type="similarity">
    <text evidence="2">Belongs to the HupC/HyaC/HydC family.</text>
</comment>